<protein>
    <submittedName>
        <fullName evidence="6">Uncharacterized protein</fullName>
    </submittedName>
</protein>
<dbReference type="Proteomes" id="UP000054560">
    <property type="component" value="Unassembled WGS sequence"/>
</dbReference>
<keyword evidence="5" id="KW-0472">Membrane</keyword>
<dbReference type="EMBL" id="KQ251940">
    <property type="protein sequence ID" value="KNC70164.1"/>
    <property type="molecule type" value="Genomic_DNA"/>
</dbReference>
<keyword evidence="7" id="KW-1185">Reference proteome</keyword>
<dbReference type="eggNOG" id="KOG3899">
    <property type="taxonomic scope" value="Eukaryota"/>
</dbReference>
<evidence type="ECO:0000256" key="4">
    <source>
        <dbReference type="ARBA" id="ARBA00022989"/>
    </source>
</evidence>
<dbReference type="RefSeq" id="XP_014144066.1">
    <property type="nucleotide sequence ID" value="XM_014288591.1"/>
</dbReference>
<sequence>CKCLSPMWCVPCVVKWFSSRQNQSHPEGWFGGKAPCPTCRATFCVFDVVDLTEAFE</sequence>
<dbReference type="GO" id="GO:0016567">
    <property type="term" value="P:protein ubiquitination"/>
    <property type="evidence" value="ECO:0007669"/>
    <property type="project" value="InterPro"/>
</dbReference>
<name>A0A0L0F0P5_9EUKA</name>
<dbReference type="GeneID" id="25917819"/>
<comment type="similarity">
    <text evidence="2">Belongs to the TMEM129 family.</text>
</comment>
<dbReference type="GO" id="GO:0061630">
    <property type="term" value="F:ubiquitin protein ligase activity"/>
    <property type="evidence" value="ECO:0007669"/>
    <property type="project" value="InterPro"/>
</dbReference>
<evidence type="ECO:0000256" key="2">
    <source>
        <dbReference type="ARBA" id="ARBA00007332"/>
    </source>
</evidence>
<dbReference type="PANTHER" id="PTHR31322">
    <property type="entry name" value="E3 UBIQUITIN-PROTEIN LIGASE TM129"/>
    <property type="match status" value="1"/>
</dbReference>
<reference evidence="6 7" key="1">
    <citation type="submission" date="2011-02" db="EMBL/GenBank/DDBJ databases">
        <title>The Genome Sequence of Sphaeroforma arctica JP610.</title>
        <authorList>
            <consortium name="The Broad Institute Genome Sequencing Platform"/>
            <person name="Russ C."/>
            <person name="Cuomo C."/>
            <person name="Young S.K."/>
            <person name="Zeng Q."/>
            <person name="Gargeya S."/>
            <person name="Alvarado L."/>
            <person name="Berlin A."/>
            <person name="Chapman S.B."/>
            <person name="Chen Z."/>
            <person name="Freedman E."/>
            <person name="Gellesch M."/>
            <person name="Goldberg J."/>
            <person name="Griggs A."/>
            <person name="Gujja S."/>
            <person name="Heilman E."/>
            <person name="Heiman D."/>
            <person name="Howarth C."/>
            <person name="Mehta T."/>
            <person name="Neiman D."/>
            <person name="Pearson M."/>
            <person name="Roberts A."/>
            <person name="Saif S."/>
            <person name="Shea T."/>
            <person name="Shenoy N."/>
            <person name="Sisk P."/>
            <person name="Stolte C."/>
            <person name="Sykes S."/>
            <person name="White J."/>
            <person name="Yandava C."/>
            <person name="Burger G."/>
            <person name="Gray M.W."/>
            <person name="Holland P.W.H."/>
            <person name="King N."/>
            <person name="Lang F.B.F."/>
            <person name="Roger A.J."/>
            <person name="Ruiz-Trillo I."/>
            <person name="Haas B."/>
            <person name="Nusbaum C."/>
            <person name="Birren B."/>
        </authorList>
    </citation>
    <scope>NUCLEOTIDE SEQUENCE [LARGE SCALE GENOMIC DNA]</scope>
    <source>
        <strain evidence="6 7">JP610</strain>
    </source>
</reference>
<accession>A0A0L0F0P5</accession>
<dbReference type="PANTHER" id="PTHR31322:SF2">
    <property type="entry name" value="E3 UBIQUITIN-PROTEIN LIGASE TM129"/>
    <property type="match status" value="1"/>
</dbReference>
<keyword evidence="3" id="KW-0812">Transmembrane</keyword>
<proteinExistence type="inferred from homology"/>
<evidence type="ECO:0000256" key="3">
    <source>
        <dbReference type="ARBA" id="ARBA00022692"/>
    </source>
</evidence>
<keyword evidence="4" id="KW-1133">Transmembrane helix</keyword>
<dbReference type="OrthoDB" id="10055027at2759"/>
<dbReference type="Pfam" id="PF10272">
    <property type="entry name" value="Tmpp129"/>
    <property type="match status" value="1"/>
</dbReference>
<dbReference type="AlphaFoldDB" id="A0A0L0F0P5"/>
<comment type="subcellular location">
    <subcellularLocation>
        <location evidence="1">Membrane</location>
        <topology evidence="1">Multi-pass membrane protein</topology>
    </subcellularLocation>
</comment>
<evidence type="ECO:0000313" key="6">
    <source>
        <dbReference type="EMBL" id="KNC70164.1"/>
    </source>
</evidence>
<feature type="non-terminal residue" evidence="6">
    <location>
        <position position="1"/>
    </location>
</feature>
<organism evidence="6 7">
    <name type="scientific">Sphaeroforma arctica JP610</name>
    <dbReference type="NCBI Taxonomy" id="667725"/>
    <lineage>
        <taxon>Eukaryota</taxon>
        <taxon>Ichthyosporea</taxon>
        <taxon>Ichthyophonida</taxon>
        <taxon>Sphaeroforma</taxon>
    </lineage>
</organism>
<evidence type="ECO:0000313" key="7">
    <source>
        <dbReference type="Proteomes" id="UP000054560"/>
    </source>
</evidence>
<gene>
    <name evidence="6" type="ORF">SARC_17315</name>
</gene>
<dbReference type="STRING" id="667725.A0A0L0F0P5"/>
<dbReference type="GO" id="GO:0005783">
    <property type="term" value="C:endoplasmic reticulum"/>
    <property type="evidence" value="ECO:0007669"/>
    <property type="project" value="TreeGrafter"/>
</dbReference>
<evidence type="ECO:0000256" key="1">
    <source>
        <dbReference type="ARBA" id="ARBA00004141"/>
    </source>
</evidence>
<evidence type="ECO:0000256" key="5">
    <source>
        <dbReference type="ARBA" id="ARBA00023136"/>
    </source>
</evidence>
<dbReference type="InterPro" id="IPR018801">
    <property type="entry name" value="TM129"/>
</dbReference>
<dbReference type="GO" id="GO:0016020">
    <property type="term" value="C:membrane"/>
    <property type="evidence" value="ECO:0007669"/>
    <property type="project" value="UniProtKB-SubCell"/>
</dbReference>